<keyword evidence="2" id="KW-1185">Reference proteome</keyword>
<gene>
    <name evidence="1" type="ORF">Q9K02_01745</name>
</gene>
<accession>A0ABT9HLG4</accession>
<evidence type="ECO:0008006" key="3">
    <source>
        <dbReference type="Google" id="ProtNLM"/>
    </source>
</evidence>
<sequence length="516" mass="56504">MTVNEQSGERPTIKTQEGSLHIVADEAELALRNNGAPFYVRSGLVRPIVDTTTASHGYKTKVPRIKDVSIDYMRDQMSRSAQFLRFHQSRQSWVPVDPPKDVASVILAREGEWHFPQLSGVITTPTLRPDGSILSSPGYDEQTQLLLLDPPELPAIPDAPTKDDALAALRLLDSLLDEFAFVDAPSRAVALSGFLSTVARGALLVVPMHAMKAPTAASGKSYGVDLWSAVATGDRAPVIAAGAGEDETDKRVAGELLKGQPIINIDNVNGKLGSDALCQIVERPVISLRILGTSRTVSVENRATVFCNGNNIQLVGDMTRRVVTCSLDTNHERPELRKFKRDPFQDILSDRGRYIAAALTVVRAYIVAGYPNLLNPLASFGDWSRLVRSPLVWLGYADPVETMSETRATDPTIVLLSRMLYSLEKAVGEKWLTTGEVIELAKSSDNQGKRIYPDLCEALLEIKNSSEGEISSRDLGIFLGRHKDRVIGSLKLLANFDAHKKQQKWCVRSVNVVADS</sequence>
<protein>
    <recommendedName>
        <fullName evidence="3">DNA primase</fullName>
    </recommendedName>
</protein>
<evidence type="ECO:0000313" key="1">
    <source>
        <dbReference type="EMBL" id="MDP4573860.1"/>
    </source>
</evidence>
<dbReference type="RefSeq" id="WP_305931325.1">
    <property type="nucleotide sequence ID" value="NZ_JAVAIM010000001.1"/>
</dbReference>
<evidence type="ECO:0000313" key="2">
    <source>
        <dbReference type="Proteomes" id="UP001240639"/>
    </source>
</evidence>
<dbReference type="EMBL" id="JAVAIM010000001">
    <property type="protein sequence ID" value="MDP4573860.1"/>
    <property type="molecule type" value="Genomic_DNA"/>
</dbReference>
<organism evidence="1 2">
    <name type="scientific">Qipengyuania profundimaris</name>
    <dbReference type="NCBI Taxonomy" id="3067652"/>
    <lineage>
        <taxon>Bacteria</taxon>
        <taxon>Pseudomonadati</taxon>
        <taxon>Pseudomonadota</taxon>
        <taxon>Alphaproteobacteria</taxon>
        <taxon>Sphingomonadales</taxon>
        <taxon>Erythrobacteraceae</taxon>
        <taxon>Qipengyuania</taxon>
    </lineage>
</organism>
<name>A0ABT9HLG4_9SPHN</name>
<reference evidence="1 2" key="1">
    <citation type="submission" date="2023-08" db="EMBL/GenBank/DDBJ databases">
        <title>genomic of G39.</title>
        <authorList>
            <person name="Wang Y."/>
        </authorList>
    </citation>
    <scope>NUCLEOTIDE SEQUENCE [LARGE SCALE GENOMIC DNA]</scope>
    <source>
        <strain evidence="1 2">G39</strain>
    </source>
</reference>
<proteinExistence type="predicted"/>
<dbReference type="Proteomes" id="UP001240639">
    <property type="component" value="Unassembled WGS sequence"/>
</dbReference>
<comment type="caution">
    <text evidence="1">The sequence shown here is derived from an EMBL/GenBank/DDBJ whole genome shotgun (WGS) entry which is preliminary data.</text>
</comment>